<reference evidence="2 4" key="1">
    <citation type="submission" date="2017-10" db="EMBL/GenBank/DDBJ databases">
        <title>Genomics of the genus Arcobacter.</title>
        <authorList>
            <person name="Perez-Cataluna A."/>
            <person name="Figueras M.J."/>
        </authorList>
    </citation>
    <scope>NUCLEOTIDE SEQUENCE [LARGE SCALE GENOMIC DNA]</scope>
    <source>
        <strain evidence="2 4">LMG 25534</strain>
    </source>
</reference>
<organism evidence="1 3">
    <name type="scientific">Aliarcobacter trophiarum LMG 25534</name>
    <dbReference type="NCBI Taxonomy" id="1032241"/>
    <lineage>
        <taxon>Bacteria</taxon>
        <taxon>Pseudomonadati</taxon>
        <taxon>Campylobacterota</taxon>
        <taxon>Epsilonproteobacteria</taxon>
        <taxon>Campylobacterales</taxon>
        <taxon>Arcobacteraceae</taxon>
        <taxon>Aliarcobacter</taxon>
    </lineage>
</organism>
<name>A0AAD0QL73_9BACT</name>
<dbReference type="GO" id="GO:0033194">
    <property type="term" value="P:response to hydroperoxide"/>
    <property type="evidence" value="ECO:0007669"/>
    <property type="project" value="TreeGrafter"/>
</dbReference>
<evidence type="ECO:0000313" key="2">
    <source>
        <dbReference type="EMBL" id="RXJ92486.1"/>
    </source>
</evidence>
<dbReference type="RefSeq" id="WP_115429280.1">
    <property type="nucleotide sequence ID" value="NZ_CP031367.1"/>
</dbReference>
<dbReference type="Proteomes" id="UP000289132">
    <property type="component" value="Unassembled WGS sequence"/>
</dbReference>
<dbReference type="Pfam" id="PF03883">
    <property type="entry name" value="H2O2_YaaD"/>
    <property type="match status" value="1"/>
</dbReference>
<dbReference type="InterPro" id="IPR005583">
    <property type="entry name" value="YaaA"/>
</dbReference>
<evidence type="ECO:0000313" key="1">
    <source>
        <dbReference type="EMBL" id="AXK49736.1"/>
    </source>
</evidence>
<reference evidence="1 3" key="2">
    <citation type="submission" date="2018-07" db="EMBL/GenBank/DDBJ databases">
        <title>Complete genome of the Arcobacter trophiarum type strain LMG 25534.</title>
        <authorList>
            <person name="Miller W.G."/>
            <person name="Yee E."/>
        </authorList>
    </citation>
    <scope>NUCLEOTIDE SEQUENCE [LARGE SCALE GENOMIC DNA]</scope>
    <source>
        <strain evidence="1 3">LMG 25534</strain>
    </source>
</reference>
<protein>
    <submittedName>
        <fullName evidence="1">Peroxide stress protein YaaA</fullName>
    </submittedName>
</protein>
<proteinExistence type="predicted"/>
<sequence>MKILFSPSETKNSGGDKKNFDKNSVIFPELFNKRLEILNSYNNFLKTATVSELEKLFGTKKYDVIEKYKMNIFKNPLLKAIQRYEGVAYDYLDYENLDESSKKYIDENVLIFSNLFGVIKASDQIPDYKLKQGETFENLKIEKFYNESFSDILDKYLEDEDILDLRAGFYEKFYTIKKPYYTMKFIKDGKVVSHFAKAYRGEILKIIAQKKINFFGELLQINIPNLNLIEIKEQGFKKEIVFIIN</sequence>
<accession>A0AAD0QL73</accession>
<gene>
    <name evidence="1" type="ORF">ATR_1928</name>
    <name evidence="2" type="ORF">CRU87_03435</name>
</gene>
<dbReference type="AlphaFoldDB" id="A0AAD0QL73"/>
<evidence type="ECO:0000313" key="4">
    <source>
        <dbReference type="Proteomes" id="UP000289132"/>
    </source>
</evidence>
<dbReference type="PANTHER" id="PTHR30283:SF4">
    <property type="entry name" value="PEROXIDE STRESS RESISTANCE PROTEIN YAAA"/>
    <property type="match status" value="1"/>
</dbReference>
<dbReference type="PANTHER" id="PTHR30283">
    <property type="entry name" value="PEROXIDE STRESS RESPONSE PROTEIN YAAA"/>
    <property type="match status" value="1"/>
</dbReference>
<evidence type="ECO:0000313" key="3">
    <source>
        <dbReference type="Proteomes" id="UP000254504"/>
    </source>
</evidence>
<dbReference type="EMBL" id="PDKD01000003">
    <property type="protein sequence ID" value="RXJ92486.1"/>
    <property type="molecule type" value="Genomic_DNA"/>
</dbReference>
<dbReference type="Proteomes" id="UP000254504">
    <property type="component" value="Chromosome"/>
</dbReference>
<dbReference type="KEGG" id="atp:ATR_1928"/>
<dbReference type="EMBL" id="CP031367">
    <property type="protein sequence ID" value="AXK49736.1"/>
    <property type="molecule type" value="Genomic_DNA"/>
</dbReference>
<dbReference type="GO" id="GO:0005829">
    <property type="term" value="C:cytosol"/>
    <property type="evidence" value="ECO:0007669"/>
    <property type="project" value="TreeGrafter"/>
</dbReference>
<keyword evidence="4" id="KW-1185">Reference proteome</keyword>